<sequence length="702" mass="80841">MIFDLCQIYDHVNYIDEDGYTHFHAACQYNHDDELDVVQKFLELGQVDPNSLLPKTGDSPLHLALTEGANQLAALLLLRHGANPNLANGKGLTSLHLVCSCLVDEDFLELFYDMGAAYSNRPLEIDITDDLGRTPLQLALAHGLMITAEFLLRRGADPNIANASGETALHAVCKFPSRGPSAWYYNEYDLTLMLFECSRDRYKPLRINARNSDGKTPLELAVANHMPDALEVLLDHGADIAGFVYPAANYVDDELEWIIDVKWRELLGALLCAKRLAKRGYELIWSDALKIMKMFARYGFFEKSDVDLQRSLLDNEGFASRAKSLLVKEDLRLHDLIQLQRPEEVDERVTYQDMFDFVKQDISRFEFDKVGAQEACAVYICEMMSKRFFQSWALYPFWKLIHCRLPLEMCEIVLANLKNEDLYHICLAAQDQNHEDSEKYVMSSVIKCENNKRPRESEDQETPKRAKISCDTNRPAHASMAGEDTLRVICARLTRTTCGCRKLLSTCDKWNFTSTLARTRVSFTARYTCAPFYVLQNARLLKARRKRHYTAPRVMMHQNTVHEGRRDHACDKCEKKLAYKSDLLKHQRTVHEDRKDFACDKCEKKFGYKWTMDQHKRTVHDGRRDYECDYCKQVFGTQSTLIRHQRTVHESRKGIMEHSKVQENRDGCCSHADDSRSRQFIRRRARYSPAARGAAAFSVSDV</sequence>
<dbReference type="OrthoDB" id="7464126at2759"/>
<dbReference type="SUPFAM" id="SSF48403">
    <property type="entry name" value="Ankyrin repeat"/>
    <property type="match status" value="1"/>
</dbReference>
<organism evidence="6 7">
    <name type="scientific">Trichogramma brassicae</name>
    <dbReference type="NCBI Taxonomy" id="86971"/>
    <lineage>
        <taxon>Eukaryota</taxon>
        <taxon>Metazoa</taxon>
        <taxon>Ecdysozoa</taxon>
        <taxon>Arthropoda</taxon>
        <taxon>Hexapoda</taxon>
        <taxon>Insecta</taxon>
        <taxon>Pterygota</taxon>
        <taxon>Neoptera</taxon>
        <taxon>Endopterygota</taxon>
        <taxon>Hymenoptera</taxon>
        <taxon>Apocrita</taxon>
        <taxon>Proctotrupomorpha</taxon>
        <taxon>Chalcidoidea</taxon>
        <taxon>Trichogrammatidae</taxon>
        <taxon>Trichogramma</taxon>
    </lineage>
</organism>
<dbReference type="Gene3D" id="3.30.160.60">
    <property type="entry name" value="Classic Zinc Finger"/>
    <property type="match status" value="3"/>
</dbReference>
<accession>A0A6H5HSR3</accession>
<proteinExistence type="predicted"/>
<dbReference type="SMART" id="SM00248">
    <property type="entry name" value="ANK"/>
    <property type="match status" value="6"/>
</dbReference>
<dbReference type="PROSITE" id="PS50088">
    <property type="entry name" value="ANK_REPEAT"/>
    <property type="match status" value="3"/>
</dbReference>
<feature type="repeat" description="ANK" evidence="3">
    <location>
        <begin position="213"/>
        <end position="240"/>
    </location>
</feature>
<dbReference type="Pfam" id="PF12796">
    <property type="entry name" value="Ank_2"/>
    <property type="match status" value="2"/>
</dbReference>
<feature type="repeat" description="ANK" evidence="3">
    <location>
        <begin position="131"/>
        <end position="163"/>
    </location>
</feature>
<dbReference type="EMBL" id="CADCXV010000114">
    <property type="protein sequence ID" value="CAB0028308.1"/>
    <property type="molecule type" value="Genomic_DNA"/>
</dbReference>
<dbReference type="PROSITE" id="PS50297">
    <property type="entry name" value="ANK_REP_REGION"/>
    <property type="match status" value="3"/>
</dbReference>
<dbReference type="AlphaFoldDB" id="A0A6H5HSR3"/>
<evidence type="ECO:0000259" key="5">
    <source>
        <dbReference type="PROSITE" id="PS50157"/>
    </source>
</evidence>
<dbReference type="InterPro" id="IPR013087">
    <property type="entry name" value="Znf_C2H2_type"/>
</dbReference>
<keyword evidence="4" id="KW-0862">Zinc</keyword>
<dbReference type="InterPro" id="IPR036236">
    <property type="entry name" value="Znf_C2H2_sf"/>
</dbReference>
<feature type="repeat" description="ANK" evidence="3">
    <location>
        <begin position="56"/>
        <end position="89"/>
    </location>
</feature>
<dbReference type="PROSITE" id="PS00028">
    <property type="entry name" value="ZINC_FINGER_C2H2_1"/>
    <property type="match status" value="3"/>
</dbReference>
<protein>
    <recommendedName>
        <fullName evidence="5">C2H2-type domain-containing protein</fullName>
    </recommendedName>
</protein>
<dbReference type="Proteomes" id="UP000479190">
    <property type="component" value="Unassembled WGS sequence"/>
</dbReference>
<dbReference type="PANTHER" id="PTHR24198">
    <property type="entry name" value="ANKYRIN REPEAT AND PROTEIN KINASE DOMAIN-CONTAINING PROTEIN"/>
    <property type="match status" value="1"/>
</dbReference>
<dbReference type="SUPFAM" id="SSF57667">
    <property type="entry name" value="beta-beta-alpha zinc fingers"/>
    <property type="match status" value="2"/>
</dbReference>
<evidence type="ECO:0000256" key="4">
    <source>
        <dbReference type="PROSITE-ProRule" id="PRU00042"/>
    </source>
</evidence>
<keyword evidence="1" id="KW-0677">Repeat</keyword>
<evidence type="ECO:0000313" key="7">
    <source>
        <dbReference type="Proteomes" id="UP000479190"/>
    </source>
</evidence>
<evidence type="ECO:0000256" key="2">
    <source>
        <dbReference type="ARBA" id="ARBA00023043"/>
    </source>
</evidence>
<dbReference type="GO" id="GO:0008270">
    <property type="term" value="F:zinc ion binding"/>
    <property type="evidence" value="ECO:0007669"/>
    <property type="project" value="UniProtKB-KW"/>
</dbReference>
<keyword evidence="4" id="KW-0479">Metal-binding</keyword>
<dbReference type="SMART" id="SM00355">
    <property type="entry name" value="ZnF_C2H2"/>
    <property type="match status" value="3"/>
</dbReference>
<evidence type="ECO:0000313" key="6">
    <source>
        <dbReference type="EMBL" id="CAB0028308.1"/>
    </source>
</evidence>
<name>A0A6H5HSR3_9HYME</name>
<evidence type="ECO:0000256" key="3">
    <source>
        <dbReference type="PROSITE-ProRule" id="PRU00023"/>
    </source>
</evidence>
<feature type="domain" description="C2H2-type" evidence="5">
    <location>
        <begin position="597"/>
        <end position="625"/>
    </location>
</feature>
<dbReference type="PROSITE" id="PS50157">
    <property type="entry name" value="ZINC_FINGER_C2H2_2"/>
    <property type="match status" value="3"/>
</dbReference>
<feature type="domain" description="C2H2-type" evidence="5">
    <location>
        <begin position="568"/>
        <end position="596"/>
    </location>
</feature>
<keyword evidence="2 3" id="KW-0040">ANK repeat</keyword>
<dbReference type="InterPro" id="IPR036770">
    <property type="entry name" value="Ankyrin_rpt-contain_sf"/>
</dbReference>
<keyword evidence="4" id="KW-0863">Zinc-finger</keyword>
<dbReference type="Gene3D" id="1.25.40.20">
    <property type="entry name" value="Ankyrin repeat-containing domain"/>
    <property type="match status" value="2"/>
</dbReference>
<keyword evidence="7" id="KW-1185">Reference proteome</keyword>
<evidence type="ECO:0000256" key="1">
    <source>
        <dbReference type="ARBA" id="ARBA00022737"/>
    </source>
</evidence>
<dbReference type="InterPro" id="IPR002110">
    <property type="entry name" value="Ankyrin_rpt"/>
</dbReference>
<reference evidence="6 7" key="1">
    <citation type="submission" date="2020-02" db="EMBL/GenBank/DDBJ databases">
        <authorList>
            <person name="Ferguson B K."/>
        </authorList>
    </citation>
    <scope>NUCLEOTIDE SEQUENCE [LARGE SCALE GENOMIC DNA]</scope>
</reference>
<dbReference type="Pfam" id="PF00096">
    <property type="entry name" value="zf-C2H2"/>
    <property type="match status" value="2"/>
</dbReference>
<dbReference type="PANTHER" id="PTHR24198:SF165">
    <property type="entry name" value="ANKYRIN REPEAT-CONTAINING PROTEIN-RELATED"/>
    <property type="match status" value="1"/>
</dbReference>
<gene>
    <name evidence="6" type="ORF">TBRA_LOCUS505</name>
</gene>
<feature type="domain" description="C2H2-type" evidence="5">
    <location>
        <begin position="626"/>
        <end position="654"/>
    </location>
</feature>